<organism evidence="1 2">
    <name type="scientific">Aquirufa ecclesiirivi</name>
    <dbReference type="NCBI Taxonomy" id="2715124"/>
    <lineage>
        <taxon>Bacteria</taxon>
        <taxon>Pseudomonadati</taxon>
        <taxon>Bacteroidota</taxon>
        <taxon>Cytophagia</taxon>
        <taxon>Cytophagales</taxon>
        <taxon>Flectobacillaceae</taxon>
        <taxon>Aquirufa</taxon>
    </lineage>
</organism>
<keyword evidence="2" id="KW-1185">Reference proteome</keyword>
<reference evidence="1 2" key="1">
    <citation type="submission" date="2020-03" db="EMBL/GenBank/DDBJ databases">
        <authorList>
            <person name="Pitt A."/>
            <person name="Hahn M.W."/>
        </authorList>
    </citation>
    <scope>NUCLEOTIDE SEQUENCE [LARGE SCALE GENOMIC DNA]</scope>
    <source>
        <strain evidence="1 2">5A-MARBSE</strain>
    </source>
</reference>
<proteinExistence type="predicted"/>
<dbReference type="RefSeq" id="WP_269010529.1">
    <property type="nucleotide sequence ID" value="NZ_JAANOH010000004.1"/>
</dbReference>
<name>A0ABT4JI20_9BACT</name>
<dbReference type="Proteomes" id="UP001321186">
    <property type="component" value="Unassembled WGS sequence"/>
</dbReference>
<evidence type="ECO:0000313" key="2">
    <source>
        <dbReference type="Proteomes" id="UP001321186"/>
    </source>
</evidence>
<gene>
    <name evidence="1" type="ORF">G9H61_10750</name>
</gene>
<protein>
    <submittedName>
        <fullName evidence="1">Uncharacterized protein</fullName>
    </submittedName>
</protein>
<accession>A0ABT4JI20</accession>
<comment type="caution">
    <text evidence="1">The sequence shown here is derived from an EMBL/GenBank/DDBJ whole genome shotgun (WGS) entry which is preliminary data.</text>
</comment>
<sequence>MKKSNYIFIGFLFSLMGFSQFSRSQNLLVHSDWKSKVQIALTIVEKMEPSIYEDIIKKTTIQAGQLSKINAVAFANQEIHDGQKILWIMLDADILNRWPATRIASTIYHEALHHQYWDTYRSGIQSEQSLNKEHELIFNQVLSFLKKLNSVEDQTYQLSLMKELKIKVYQ</sequence>
<dbReference type="EMBL" id="JAANOH010000004">
    <property type="protein sequence ID" value="MCZ2475929.1"/>
    <property type="molecule type" value="Genomic_DNA"/>
</dbReference>
<evidence type="ECO:0000313" key="1">
    <source>
        <dbReference type="EMBL" id="MCZ2475929.1"/>
    </source>
</evidence>